<dbReference type="PANTHER" id="PTHR35024">
    <property type="entry name" value="HYPOTHETICAL CYTOSOLIC PROTEIN"/>
    <property type="match status" value="1"/>
</dbReference>
<dbReference type="InterPro" id="IPR007607">
    <property type="entry name" value="BacA/B"/>
</dbReference>
<evidence type="ECO:0000313" key="2">
    <source>
        <dbReference type="EMBL" id="GLB48117.1"/>
    </source>
</evidence>
<comment type="similarity">
    <text evidence="1">Belongs to the bactofilin family.</text>
</comment>
<name>A0ABQ5MGS6_9FLAO</name>
<dbReference type="Pfam" id="PF04519">
    <property type="entry name" value="Bactofilin"/>
    <property type="match status" value="1"/>
</dbReference>
<comment type="caution">
    <text evidence="2">The sequence shown here is derived from an EMBL/GenBank/DDBJ whole genome shotgun (WGS) entry which is preliminary data.</text>
</comment>
<proteinExistence type="inferred from homology"/>
<dbReference type="PANTHER" id="PTHR35024:SF4">
    <property type="entry name" value="POLYMER-FORMING CYTOSKELETAL PROTEIN"/>
    <property type="match status" value="1"/>
</dbReference>
<evidence type="ECO:0000256" key="1">
    <source>
        <dbReference type="ARBA" id="ARBA00044755"/>
    </source>
</evidence>
<gene>
    <name evidence="2" type="ORF">Y10_04850</name>
</gene>
<evidence type="ECO:0008006" key="4">
    <source>
        <dbReference type="Google" id="ProtNLM"/>
    </source>
</evidence>
<evidence type="ECO:0000313" key="3">
    <source>
        <dbReference type="Proteomes" id="UP001143543"/>
    </source>
</evidence>
<organism evidence="2 3">
    <name type="scientific">Neptunitalea lumnitzerae</name>
    <dbReference type="NCBI Taxonomy" id="2965509"/>
    <lineage>
        <taxon>Bacteria</taxon>
        <taxon>Pseudomonadati</taxon>
        <taxon>Bacteroidota</taxon>
        <taxon>Flavobacteriia</taxon>
        <taxon>Flavobacteriales</taxon>
        <taxon>Flavobacteriaceae</taxon>
        <taxon>Neptunitalea</taxon>
    </lineage>
</organism>
<accession>A0ABQ5MGS6</accession>
<protein>
    <recommendedName>
        <fullName evidence="4">Polymer-forming cytoskeletal protein</fullName>
    </recommendedName>
</protein>
<dbReference type="EMBL" id="BRVO01000001">
    <property type="protein sequence ID" value="GLB48117.1"/>
    <property type="molecule type" value="Genomic_DNA"/>
</dbReference>
<dbReference type="Proteomes" id="UP001143543">
    <property type="component" value="Unassembled WGS sequence"/>
</dbReference>
<sequence length="135" mass="13912">MFNEKKPVKTKGESNGMSNRILPNTVIKGDVTSDSDFRIDGKLVGTVKTSGKLVIGKTGVIDGKSECENADIEGTYTGTLIVSGLLSLKSTAKVEGEIVAAKLDIDAGAVFNATCNMGANNLKSLGGGESKKSAS</sequence>
<reference evidence="2" key="1">
    <citation type="submission" date="2022-07" db="EMBL/GenBank/DDBJ databases">
        <title>Taxonomy of Novel Oxalotrophic and Methylotrophic Bacteria.</title>
        <authorList>
            <person name="Sahin N."/>
            <person name="Tani A."/>
        </authorList>
    </citation>
    <scope>NUCLEOTIDE SEQUENCE</scope>
    <source>
        <strain evidence="2">Y10</strain>
    </source>
</reference>
<dbReference type="RefSeq" id="WP_281763771.1">
    <property type="nucleotide sequence ID" value="NZ_BRVO01000001.1"/>
</dbReference>
<keyword evidence="3" id="KW-1185">Reference proteome</keyword>